<gene>
    <name evidence="2" type="ORF">BBAD15_g6637</name>
</gene>
<dbReference type="EMBL" id="ANFO01000612">
    <property type="protein sequence ID" value="KGQ08039.1"/>
    <property type="molecule type" value="Genomic_DNA"/>
</dbReference>
<feature type="region of interest" description="Disordered" evidence="1">
    <location>
        <begin position="228"/>
        <end position="247"/>
    </location>
</feature>
<evidence type="ECO:0000256" key="1">
    <source>
        <dbReference type="SAM" id="MobiDB-lite"/>
    </source>
</evidence>
<organism evidence="2 3">
    <name type="scientific">Beauveria bassiana D1-5</name>
    <dbReference type="NCBI Taxonomy" id="1245745"/>
    <lineage>
        <taxon>Eukaryota</taxon>
        <taxon>Fungi</taxon>
        <taxon>Dikarya</taxon>
        <taxon>Ascomycota</taxon>
        <taxon>Pezizomycotina</taxon>
        <taxon>Sordariomycetes</taxon>
        <taxon>Hypocreomycetidae</taxon>
        <taxon>Hypocreales</taxon>
        <taxon>Cordycipitaceae</taxon>
        <taxon>Beauveria</taxon>
    </lineage>
</organism>
<comment type="caution">
    <text evidence="2">The sequence shown here is derived from an EMBL/GenBank/DDBJ whole genome shotgun (WGS) entry which is preliminary data.</text>
</comment>
<protein>
    <submittedName>
        <fullName evidence="2">Uncharacterized protein</fullName>
    </submittedName>
</protein>
<accession>A0A0A2W4Y7</accession>
<evidence type="ECO:0000313" key="3">
    <source>
        <dbReference type="Proteomes" id="UP000030106"/>
    </source>
</evidence>
<dbReference type="eggNOG" id="ENOG502S6CD">
    <property type="taxonomic scope" value="Eukaryota"/>
</dbReference>
<name>A0A0A2W4Y7_BEABA</name>
<dbReference type="AlphaFoldDB" id="A0A0A2W4Y7"/>
<evidence type="ECO:0000313" key="2">
    <source>
        <dbReference type="EMBL" id="KGQ08039.1"/>
    </source>
</evidence>
<proteinExistence type="predicted"/>
<dbReference type="Proteomes" id="UP000030106">
    <property type="component" value="Unassembled WGS sequence"/>
</dbReference>
<sequence length="493" mass="54564">MSSNAEPVGETGQCDFTFPFLQNSPDLSHIFDSLRNFLVSNHIVLTGAHTIKLRVPDEEAILAGTFVVEIEVLPMRPLTLQSPNEMIDSTAGQIETPSLMTGVFDNEVCMMDSSEIGGYQPETGFNSATQCSAALNSPWQAIGPSIRYNLPEESNNAGNVSLDMGSMPPVSPSVAGGLENQVDHSTMTVSQPGLNFSQYSPLSCNSQTHSATEAFNLPVSVADATVNRRRGRRSGSVSTTLGCSESSHRTNRQSKLLALTIKSVQQPVIRPDWLTFLEAELPRWALWGLWEGAADVTPPAKGGGHEYHSLQVAYSAVCFLEKRVDYDSIRCRIALVELHREYERACTNRQEIEERRRIGWGVSSSTIDYILKNTYSNWSLLSESQRKSRRSQFHDRKRYGKRWAVLTDGLGTGIVLLSSTNLAKAVHNTSFTSEMLNQFVQHTRGDATTMRILKEVRKVADQLWLGQPCGSYDANFLLNRLKMGSGGDFDVME</sequence>
<reference evidence="2 3" key="1">
    <citation type="submission" date="2012-10" db="EMBL/GenBank/DDBJ databases">
        <title>Genome sequencing and analysis of entomopathogenic fungi Beauveria bassiana D1-5.</title>
        <authorList>
            <person name="Li Q."/>
            <person name="Wang L."/>
            <person name="Zhang Z."/>
            <person name="Wang Q."/>
            <person name="Ren J."/>
            <person name="Wang M."/>
            <person name="Xu W."/>
            <person name="Wang J."/>
            <person name="Lu Y."/>
            <person name="Du Q."/>
            <person name="Sun Z."/>
        </authorList>
    </citation>
    <scope>NUCLEOTIDE SEQUENCE [LARGE SCALE GENOMIC DNA]</scope>
    <source>
        <strain evidence="2 3">D1-5</strain>
    </source>
</reference>
<dbReference type="HOGENOM" id="CLU_553193_0_0_1"/>